<organism evidence="2 3">
    <name type="scientific">Actomonas aquatica</name>
    <dbReference type="NCBI Taxonomy" id="2866162"/>
    <lineage>
        <taxon>Bacteria</taxon>
        <taxon>Pseudomonadati</taxon>
        <taxon>Verrucomicrobiota</taxon>
        <taxon>Opitutia</taxon>
        <taxon>Opitutales</taxon>
        <taxon>Opitutaceae</taxon>
        <taxon>Actomonas</taxon>
    </lineage>
</organism>
<evidence type="ECO:0008006" key="4">
    <source>
        <dbReference type="Google" id="ProtNLM"/>
    </source>
</evidence>
<reference evidence="2 3" key="1">
    <citation type="submission" date="2021-08" db="EMBL/GenBank/DDBJ databases">
        <authorList>
            <person name="Zhang D."/>
            <person name="Zhang A."/>
            <person name="Wang L."/>
        </authorList>
    </citation>
    <scope>NUCLEOTIDE SEQUENCE [LARGE SCALE GENOMIC DNA]</scope>
    <source>
        <strain evidence="2 3">WL0086</strain>
    </source>
</reference>
<reference evidence="2 3" key="2">
    <citation type="submission" date="2023-12" db="EMBL/GenBank/DDBJ databases">
        <title>Description of an unclassified Opitutus bacterium of Verrucomicrobiota.</title>
        <authorList>
            <person name="Zhang D.-F."/>
        </authorList>
    </citation>
    <scope>NUCLEOTIDE SEQUENCE [LARGE SCALE GENOMIC DNA]</scope>
    <source>
        <strain evidence="2 3">WL0086</strain>
    </source>
</reference>
<dbReference type="EMBL" id="CP139781">
    <property type="protein sequence ID" value="WRQ88128.1"/>
    <property type="molecule type" value="Genomic_DNA"/>
</dbReference>
<accession>A0ABZ1C9F5</accession>
<protein>
    <recommendedName>
        <fullName evidence="4">Alginate biosynthesis protein AlgF</fullName>
    </recommendedName>
</protein>
<keyword evidence="3" id="KW-1185">Reference proteome</keyword>
<proteinExistence type="predicted"/>
<dbReference type="Proteomes" id="UP000738431">
    <property type="component" value="Chromosome"/>
</dbReference>
<dbReference type="RefSeq" id="WP_221028839.1">
    <property type="nucleotide sequence ID" value="NZ_CP139781.1"/>
</dbReference>
<evidence type="ECO:0000313" key="2">
    <source>
        <dbReference type="EMBL" id="WRQ88128.1"/>
    </source>
</evidence>
<evidence type="ECO:0000256" key="1">
    <source>
        <dbReference type="SAM" id="SignalP"/>
    </source>
</evidence>
<evidence type="ECO:0000313" key="3">
    <source>
        <dbReference type="Proteomes" id="UP000738431"/>
    </source>
</evidence>
<keyword evidence="1" id="KW-0732">Signal</keyword>
<name>A0ABZ1C9F5_9BACT</name>
<sequence>MVTFTRRLIIVAAAACSFTATAIAQQPKPARQFEFSVFCIAPVRQTLVYQASPGEVRTLEFKPYQRSEPYRYAGPAAMAFAERVAEASAQTPAQYKLQSRIEVTPELQRPLFLFLPSSDPNEPFDVVVMEDDPSRFPAGSLVVVNQSGHKLLGLLNGQNVSLEPGQSSTLHGTVVGDVKLALSHNDRLFPSFDQKVAFEKDERTVLLLLPPQRKSSPIVRWIVLTDRPG</sequence>
<gene>
    <name evidence="2" type="ORF">K1X11_001830</name>
</gene>
<feature type="chain" id="PRO_5046606178" description="Alginate biosynthesis protein AlgF" evidence="1">
    <location>
        <begin position="25"/>
        <end position="229"/>
    </location>
</feature>
<feature type="signal peptide" evidence="1">
    <location>
        <begin position="1"/>
        <end position="24"/>
    </location>
</feature>